<dbReference type="GO" id="GO:0003723">
    <property type="term" value="F:RNA binding"/>
    <property type="evidence" value="ECO:0000318"/>
    <property type="project" value="GO_Central"/>
</dbReference>
<keyword evidence="11" id="KW-1185">Reference proteome</keyword>
<keyword evidence="3" id="KW-0378">Hydrolase</keyword>
<reference evidence="10" key="2">
    <citation type="submission" date="2025-08" db="UniProtKB">
        <authorList>
            <consortium name="Ensembl"/>
        </authorList>
    </citation>
    <scope>IDENTIFICATION</scope>
    <source>
        <strain evidence="10">broiler</strain>
    </source>
</reference>
<dbReference type="InterPro" id="IPR001650">
    <property type="entry name" value="Helicase_C-like"/>
</dbReference>
<evidence type="ECO:0000256" key="5">
    <source>
        <dbReference type="ARBA" id="ARBA00022840"/>
    </source>
</evidence>
<accession>A0A8V0XZB8</accession>
<dbReference type="InterPro" id="IPR011709">
    <property type="entry name" value="DEAD-box_helicase_OB_fold"/>
</dbReference>
<evidence type="ECO:0000259" key="8">
    <source>
        <dbReference type="PROSITE" id="PS51192"/>
    </source>
</evidence>
<evidence type="ECO:0000256" key="2">
    <source>
        <dbReference type="ARBA" id="ARBA00022741"/>
    </source>
</evidence>
<dbReference type="Pfam" id="PF21010">
    <property type="entry name" value="HA2_C"/>
    <property type="match status" value="1"/>
</dbReference>
<evidence type="ECO:0000313" key="11">
    <source>
        <dbReference type="Proteomes" id="UP000000539"/>
    </source>
</evidence>
<dbReference type="EC" id="3.6.4.13" evidence="1"/>
<dbReference type="PROSITE" id="PS00690">
    <property type="entry name" value="DEAH_ATP_HELICASE"/>
    <property type="match status" value="1"/>
</dbReference>
<dbReference type="SMART" id="SM00490">
    <property type="entry name" value="HELICc"/>
    <property type="match status" value="1"/>
</dbReference>
<dbReference type="RefSeq" id="XP_040511037.1">
    <property type="nucleotide sequence ID" value="XM_040655103.2"/>
</dbReference>
<dbReference type="InterPro" id="IPR056382">
    <property type="entry name" value="DHX34_Znf-C2H2"/>
</dbReference>
<dbReference type="FunFam" id="3.40.50.300:FF:000725">
    <property type="entry name" value="probable ATP-dependent RNA helicase DHX34"/>
    <property type="match status" value="1"/>
</dbReference>
<dbReference type="InterPro" id="IPR048333">
    <property type="entry name" value="HA2_WH"/>
</dbReference>
<dbReference type="Pfam" id="PF04408">
    <property type="entry name" value="WHD_HA2"/>
    <property type="match status" value="1"/>
</dbReference>
<evidence type="ECO:0000259" key="9">
    <source>
        <dbReference type="PROSITE" id="PS51194"/>
    </source>
</evidence>
<organism evidence="10 11">
    <name type="scientific">Gallus gallus</name>
    <name type="common">Chicken</name>
    <dbReference type="NCBI Taxonomy" id="9031"/>
    <lineage>
        <taxon>Eukaryota</taxon>
        <taxon>Metazoa</taxon>
        <taxon>Chordata</taxon>
        <taxon>Craniata</taxon>
        <taxon>Vertebrata</taxon>
        <taxon>Euteleostomi</taxon>
        <taxon>Archelosauria</taxon>
        <taxon>Archosauria</taxon>
        <taxon>Dinosauria</taxon>
        <taxon>Saurischia</taxon>
        <taxon>Theropoda</taxon>
        <taxon>Coelurosauria</taxon>
        <taxon>Aves</taxon>
        <taxon>Neognathae</taxon>
        <taxon>Galloanserae</taxon>
        <taxon>Galliformes</taxon>
        <taxon>Phasianidae</taxon>
        <taxon>Phasianinae</taxon>
        <taxon>Gallus</taxon>
    </lineage>
</organism>
<evidence type="ECO:0000256" key="7">
    <source>
        <dbReference type="SAM" id="MobiDB-lite"/>
    </source>
</evidence>
<keyword evidence="5" id="KW-0067">ATP-binding</keyword>
<dbReference type="OMA" id="FERSRTQ"/>
<dbReference type="Gene3D" id="1.20.120.1080">
    <property type="match status" value="1"/>
</dbReference>
<dbReference type="GO" id="GO:0004386">
    <property type="term" value="F:helicase activity"/>
    <property type="evidence" value="ECO:0000318"/>
    <property type="project" value="GO_Central"/>
</dbReference>
<reference evidence="10" key="3">
    <citation type="submission" date="2025-09" db="UniProtKB">
        <authorList>
            <consortium name="Ensembl"/>
        </authorList>
    </citation>
    <scope>IDENTIFICATION</scope>
    <source>
        <strain evidence="10">broiler</strain>
    </source>
</reference>
<proteinExistence type="predicted"/>
<dbReference type="GeneTree" id="ENSGT00940000158721"/>
<dbReference type="GeneID" id="101752140"/>
<dbReference type="GO" id="GO:0000184">
    <property type="term" value="P:nuclear-transcribed mRNA catabolic process, nonsense-mediated decay"/>
    <property type="evidence" value="ECO:0000318"/>
    <property type="project" value="GO_Central"/>
</dbReference>
<keyword evidence="2" id="KW-0547">Nucleotide-binding</keyword>
<dbReference type="RefSeq" id="XP_040511039.1">
    <property type="nucleotide sequence ID" value="XM_040655105.1"/>
</dbReference>
<dbReference type="PANTHER" id="PTHR18934:SF221">
    <property type="entry name" value="ATP-DEPENDENT RNA HELICASE DHX34-RELATED"/>
    <property type="match status" value="1"/>
</dbReference>
<dbReference type="Pfam" id="PF00271">
    <property type="entry name" value="Helicase_C"/>
    <property type="match status" value="1"/>
</dbReference>
<dbReference type="Pfam" id="PF24485">
    <property type="entry name" value="zf-C2H2_DHX34"/>
    <property type="match status" value="1"/>
</dbReference>
<feature type="region of interest" description="Disordered" evidence="7">
    <location>
        <begin position="699"/>
        <end position="741"/>
    </location>
</feature>
<dbReference type="Pfam" id="PF07717">
    <property type="entry name" value="OB_NTP_bind"/>
    <property type="match status" value="1"/>
</dbReference>
<dbReference type="GO" id="GO:0016887">
    <property type="term" value="F:ATP hydrolysis activity"/>
    <property type="evidence" value="ECO:0007669"/>
    <property type="project" value="Ensembl"/>
</dbReference>
<dbReference type="Pfam" id="PF00270">
    <property type="entry name" value="DEAD"/>
    <property type="match status" value="1"/>
</dbReference>
<dbReference type="CDD" id="cd18791">
    <property type="entry name" value="SF2_C_RHA"/>
    <property type="match status" value="1"/>
</dbReference>
<dbReference type="GO" id="GO:0044877">
    <property type="term" value="F:protein-containing complex binding"/>
    <property type="evidence" value="ECO:0007669"/>
    <property type="project" value="Ensembl"/>
</dbReference>
<dbReference type="GO" id="GO:0003724">
    <property type="term" value="F:RNA helicase activity"/>
    <property type="evidence" value="ECO:0007669"/>
    <property type="project" value="UniProtKB-EC"/>
</dbReference>
<protein>
    <recommendedName>
        <fullName evidence="1">RNA helicase</fullName>
        <ecNumber evidence="1">3.6.4.13</ecNumber>
    </recommendedName>
</protein>
<dbReference type="Gene3D" id="3.40.50.300">
    <property type="entry name" value="P-loop containing nucleotide triphosphate hydrolases"/>
    <property type="match status" value="2"/>
</dbReference>
<dbReference type="GO" id="GO:2000623">
    <property type="term" value="P:negative regulation of nuclear-transcribed mRNA catabolic process, nonsense-mediated decay"/>
    <property type="evidence" value="ECO:0007669"/>
    <property type="project" value="Ensembl"/>
</dbReference>
<dbReference type="FunFam" id="3.40.50.300:FF:000540">
    <property type="entry name" value="probable ATP-dependent RNA helicase DHX34"/>
    <property type="match status" value="1"/>
</dbReference>
<evidence type="ECO:0000256" key="6">
    <source>
        <dbReference type="ARBA" id="ARBA00047984"/>
    </source>
</evidence>
<dbReference type="PROSITE" id="PS51192">
    <property type="entry name" value="HELICASE_ATP_BIND_1"/>
    <property type="match status" value="1"/>
</dbReference>
<dbReference type="SUPFAM" id="SSF52540">
    <property type="entry name" value="P-loop containing nucleoside triphosphate hydrolases"/>
    <property type="match status" value="1"/>
</dbReference>
<dbReference type="SMART" id="SM00487">
    <property type="entry name" value="DEXDc"/>
    <property type="match status" value="1"/>
</dbReference>
<dbReference type="GO" id="GO:0005524">
    <property type="term" value="F:ATP binding"/>
    <property type="evidence" value="ECO:0007669"/>
    <property type="project" value="UniProtKB-KW"/>
</dbReference>
<dbReference type="InterPro" id="IPR014001">
    <property type="entry name" value="Helicase_ATP-bd"/>
</dbReference>
<evidence type="ECO:0000256" key="3">
    <source>
        <dbReference type="ARBA" id="ARBA00022801"/>
    </source>
</evidence>
<comment type="catalytic activity">
    <reaction evidence="6">
        <text>ATP + H2O = ADP + phosphate + H(+)</text>
        <dbReference type="Rhea" id="RHEA:13065"/>
        <dbReference type="ChEBI" id="CHEBI:15377"/>
        <dbReference type="ChEBI" id="CHEBI:15378"/>
        <dbReference type="ChEBI" id="CHEBI:30616"/>
        <dbReference type="ChEBI" id="CHEBI:43474"/>
        <dbReference type="ChEBI" id="CHEBI:456216"/>
        <dbReference type="EC" id="3.6.4.13"/>
    </reaction>
</comment>
<feature type="compositionally biased region" description="Basic residues" evidence="7">
    <location>
        <begin position="710"/>
        <end position="719"/>
    </location>
</feature>
<feature type="domain" description="Helicase C-terminal" evidence="9">
    <location>
        <begin position="351"/>
        <end position="519"/>
    </location>
</feature>
<name>A0A8V0XZB8_CHICK</name>
<gene>
    <name evidence="10" type="primary">DHX34</name>
</gene>
<dbReference type="Ensembl" id="ENSGALT00010020954.1">
    <property type="protein sequence ID" value="ENSGALP00010012042.1"/>
    <property type="gene ID" value="ENSGALG00010008830.1"/>
</dbReference>
<dbReference type="CTD" id="9704"/>
<keyword evidence="4" id="KW-0347">Helicase</keyword>
<dbReference type="GlyGen" id="A0A8V0XZB8">
    <property type="glycosylation" value="1 site"/>
</dbReference>
<dbReference type="GO" id="GO:0042327">
    <property type="term" value="P:positive regulation of phosphorylation"/>
    <property type="evidence" value="ECO:0007669"/>
    <property type="project" value="Ensembl"/>
</dbReference>
<dbReference type="PROSITE" id="PS51194">
    <property type="entry name" value="HELICASE_CTER"/>
    <property type="match status" value="1"/>
</dbReference>
<feature type="compositionally biased region" description="Pro residues" evidence="7">
    <location>
        <begin position="60"/>
        <end position="84"/>
    </location>
</feature>
<dbReference type="InterPro" id="IPR002464">
    <property type="entry name" value="DNA/RNA_helicase_DEAH_CS"/>
</dbReference>
<dbReference type="InterPro" id="IPR027417">
    <property type="entry name" value="P-loop_NTPase"/>
</dbReference>
<dbReference type="SMR" id="A0A8V0XZB8"/>
<dbReference type="OrthoDB" id="9111495at2759"/>
<feature type="region of interest" description="Disordered" evidence="7">
    <location>
        <begin position="58"/>
        <end position="88"/>
    </location>
</feature>
<sequence length="1099" mass="123656">MRSDDEGSPPRSGWDWSCPRVRRRVEEQHFGPGGLLPCSPEDIHNFWAFFERLRRFQSRKPPPAPTPKSPKQNPSPPLGLPPRYDPLHRINITLPEPQTQHGPSIPRRHRAELRCALLHYLDFTQKQSFSKLAKIRQGRTALPIARFREPILSAVGRHRVVLVAGDTGCGKSTQVPQFLLEAGYQNVACTQPRRIACVALAKRVAYESLRQHSGQVSYQIRFDTTRSPSTQILFLTEGLLLRQAQRDPQLSGYHVLIIDEVHERHLHADVLLGVLRRLLPTRPDLRLLLMSATINIELFTHYFGGAPVVQVPGRSYPISVIYTPIPKEEQEVTPSRWERLDPRPYVRVLESIDQRYPAEERGDLLVFLSGVMEIGVVMEAAQGYAERSGRWVLLPLHSALPVTEQDKVFDVPPPGVRKCILATNIAETSVTIDGVRFVLDSGKVKEMSYDPQCKLQRLQEFWISRASAEQRKGRAGRTGPGLCFRLYSESDLEAFAPYPVPEIQRVALDSVVLLLKSMGLGDPRSFPFLDPPSPSSLESALRYLHAQGALDDTEELTPIGTLLAQLPVDVVLGKMLVLGSLLALADPTLTVAAVLSVPSPFLRLSDPERAAARRALESPHGDPLTLLNAFNEWVKVKSRRAGGSRKWCRRRGLEEHRLYEAANLRRQFQELLRDHHLIDPPPNDPRTPTQRRERRALHRLYRSHGGTAPRPRKVLRLHHGTAASSGGEEEEEEEAGGSGEHSVDIQDVKFQLRHDVAELQAASNSVLSTSHLSLLKLVLCRGLYPQLAIPDPLNDSRKDSDQIFHTKSKQGVVLHPTCVFATSPELLHGRERTERGTEEDGLSCHHQLLAFVSLLETTKPYLVNCIRVPALQTLLLFSHSLDTSADCTLLVADQWLELLLPDPNSALRLLGTALRLRAAWEHLLDQHLGGSSGAEPGERDAAKLRRGLLEFLQEKVPYRLRQLTALQQRSLYVGPQTVTATPQLPGLFQGMEMEPHETKGGHRVTQFLTYNCLATDADLYNECLRSFWTCPHCGVHAPFTPMERVCHENACRPPDAPQEEEPQSCPPTSALQRPYHCHECQRDFSFTPTEILRHRRQHR</sequence>
<evidence type="ECO:0000313" key="10">
    <source>
        <dbReference type="Ensembl" id="ENSGALP00010012042.1"/>
    </source>
</evidence>
<dbReference type="InterPro" id="IPR011545">
    <property type="entry name" value="DEAD/DEAH_box_helicase_dom"/>
</dbReference>
<dbReference type="RefSeq" id="XP_040511040.1">
    <property type="nucleotide sequence ID" value="XM_040655106.2"/>
</dbReference>
<dbReference type="PANTHER" id="PTHR18934">
    <property type="entry name" value="ATP-DEPENDENT RNA HELICASE"/>
    <property type="match status" value="1"/>
</dbReference>
<dbReference type="Proteomes" id="UP000000539">
    <property type="component" value="Chromosome 38"/>
</dbReference>
<dbReference type="InterPro" id="IPR007502">
    <property type="entry name" value="Helicase-assoc_dom"/>
</dbReference>
<dbReference type="AlphaFoldDB" id="A0A8V0XZB8"/>
<dbReference type="SMART" id="SM00847">
    <property type="entry name" value="HA2"/>
    <property type="match status" value="1"/>
</dbReference>
<evidence type="ECO:0000256" key="4">
    <source>
        <dbReference type="ARBA" id="ARBA00022806"/>
    </source>
</evidence>
<reference evidence="10" key="1">
    <citation type="submission" date="2020-11" db="EMBL/GenBank/DDBJ databases">
        <title>Gallus gallus (Chicken) genome, bGalGal1, GRCg7b, maternal haplotype autosomes + Z &amp; W.</title>
        <authorList>
            <person name="Warren W."/>
            <person name="Formenti G."/>
            <person name="Fedrigo O."/>
            <person name="Haase B."/>
            <person name="Mountcastle J."/>
            <person name="Balacco J."/>
            <person name="Tracey A."/>
            <person name="Schneider V."/>
            <person name="Okimoto R."/>
            <person name="Cheng H."/>
            <person name="Hawken R."/>
            <person name="Howe K."/>
            <person name="Jarvis E.D."/>
        </authorList>
    </citation>
    <scope>NUCLEOTIDE SEQUENCE [LARGE SCALE GENOMIC DNA]</scope>
    <source>
        <strain evidence="10">Broiler</strain>
    </source>
</reference>
<evidence type="ECO:0000256" key="1">
    <source>
        <dbReference type="ARBA" id="ARBA00012552"/>
    </source>
</evidence>
<feature type="domain" description="Helicase ATP-binding" evidence="8">
    <location>
        <begin position="152"/>
        <end position="312"/>
    </location>
</feature>